<comment type="caution">
    <text evidence="2">The sequence shown here is derived from an EMBL/GenBank/DDBJ whole genome shotgun (WGS) entry which is preliminary data.</text>
</comment>
<dbReference type="AlphaFoldDB" id="A0AAW1PYU4"/>
<sequence length="362" mass="40169">MQGPLAPEQAPSDPLQAHPLQPSSPSPLPGVWEAPQVRRNLDVPSGAEGLRLLATQGAWRAVLDRLKDYRATEGEELLSNAAFFILALTKLRMYGAAADELSRLGSLDAPEFFQETPHGLVSRVPFVLRWLQAELPGRLGKPTETLDRLYRLLAFCQQHLQEDSMLQRMQSMHIVRQLTSLAGPSLPSPASAYNLHGVSSMTDVAMQGLHSDAMDMGMAAYRTLWTRRQQMVVFSLLNHHLRAKDYFVTMRAKGLTLFAQTDYAGALREFDAVLRVRPADSVAANNKAVCQMYACNLLGGIQSLEGSLKSLPLEHLRETLLSNLSSMYELSSSNTASESKRRLSAWVSRCAPDDFDFDSKIR</sequence>
<reference evidence="2 3" key="1">
    <citation type="journal article" date="2024" name="Nat. Commun.">
        <title>Phylogenomics reveals the evolutionary origins of lichenization in chlorophyte algae.</title>
        <authorList>
            <person name="Puginier C."/>
            <person name="Libourel C."/>
            <person name="Otte J."/>
            <person name="Skaloud P."/>
            <person name="Haon M."/>
            <person name="Grisel S."/>
            <person name="Petersen M."/>
            <person name="Berrin J.G."/>
            <person name="Delaux P.M."/>
            <person name="Dal Grande F."/>
            <person name="Keller J."/>
        </authorList>
    </citation>
    <scope>NUCLEOTIDE SEQUENCE [LARGE SCALE GENOMIC DNA]</scope>
    <source>
        <strain evidence="2 3">SAG 2043</strain>
    </source>
</reference>
<organism evidence="2 3">
    <name type="scientific">[Myrmecia] bisecta</name>
    <dbReference type="NCBI Taxonomy" id="41462"/>
    <lineage>
        <taxon>Eukaryota</taxon>
        <taxon>Viridiplantae</taxon>
        <taxon>Chlorophyta</taxon>
        <taxon>core chlorophytes</taxon>
        <taxon>Trebouxiophyceae</taxon>
        <taxon>Trebouxiales</taxon>
        <taxon>Trebouxiaceae</taxon>
        <taxon>Myrmecia</taxon>
    </lineage>
</organism>
<dbReference type="Gene3D" id="1.25.40.10">
    <property type="entry name" value="Tetratricopeptide repeat domain"/>
    <property type="match status" value="1"/>
</dbReference>
<dbReference type="PANTHER" id="PTHR21581">
    <property type="entry name" value="D-ALANYL-D-ALANINE CARBOXYPEPTIDASE"/>
    <property type="match status" value="1"/>
</dbReference>
<evidence type="ECO:0000256" key="1">
    <source>
        <dbReference type="SAM" id="MobiDB-lite"/>
    </source>
</evidence>
<dbReference type="PANTHER" id="PTHR21581:SF6">
    <property type="entry name" value="TRAFFICKING PROTEIN PARTICLE COMPLEX SUBUNIT 12"/>
    <property type="match status" value="1"/>
</dbReference>
<keyword evidence="3" id="KW-1185">Reference proteome</keyword>
<feature type="region of interest" description="Disordered" evidence="1">
    <location>
        <begin position="1"/>
        <end position="32"/>
    </location>
</feature>
<gene>
    <name evidence="2" type="ORF">WJX72_007745</name>
</gene>
<dbReference type="Proteomes" id="UP001489004">
    <property type="component" value="Unassembled WGS sequence"/>
</dbReference>
<dbReference type="EMBL" id="JALJOR010000007">
    <property type="protein sequence ID" value="KAK9814551.1"/>
    <property type="molecule type" value="Genomic_DNA"/>
</dbReference>
<accession>A0AAW1PYU4</accession>
<evidence type="ECO:0008006" key="4">
    <source>
        <dbReference type="Google" id="ProtNLM"/>
    </source>
</evidence>
<dbReference type="InterPro" id="IPR011990">
    <property type="entry name" value="TPR-like_helical_dom_sf"/>
</dbReference>
<dbReference type="SUPFAM" id="SSF48452">
    <property type="entry name" value="TPR-like"/>
    <property type="match status" value="1"/>
</dbReference>
<protein>
    <recommendedName>
        <fullName evidence="4">Trafficking protein particle complex subunit 12</fullName>
    </recommendedName>
</protein>
<evidence type="ECO:0000313" key="2">
    <source>
        <dbReference type="EMBL" id="KAK9814551.1"/>
    </source>
</evidence>
<name>A0AAW1PYU4_9CHLO</name>
<evidence type="ECO:0000313" key="3">
    <source>
        <dbReference type="Proteomes" id="UP001489004"/>
    </source>
</evidence>
<proteinExistence type="predicted"/>